<keyword evidence="2" id="KW-0067">ATP-binding</keyword>
<dbReference type="OrthoDB" id="10253869at2759"/>
<dbReference type="GO" id="GO:0004467">
    <property type="term" value="F:long-chain fatty acid-CoA ligase activity"/>
    <property type="evidence" value="ECO:0007669"/>
    <property type="project" value="TreeGrafter"/>
</dbReference>
<dbReference type="Proteomes" id="UP000070444">
    <property type="component" value="Unassembled WGS sequence"/>
</dbReference>
<dbReference type="Pfam" id="PF00501">
    <property type="entry name" value="AMP-binding"/>
    <property type="match status" value="1"/>
</dbReference>
<keyword evidence="1" id="KW-0547">Nucleotide-binding</keyword>
<feature type="domain" description="AMP-dependent synthetase/ligase" evidence="3">
    <location>
        <begin position="73"/>
        <end position="523"/>
    </location>
</feature>
<dbReference type="PANTHER" id="PTHR43272:SF33">
    <property type="entry name" value="AMP-BINDING DOMAIN-CONTAINING PROTEIN-RELATED"/>
    <property type="match status" value="1"/>
</dbReference>
<proteinExistence type="predicted"/>
<dbReference type="GO" id="GO:0005783">
    <property type="term" value="C:endoplasmic reticulum"/>
    <property type="evidence" value="ECO:0007669"/>
    <property type="project" value="TreeGrafter"/>
</dbReference>
<evidence type="ECO:0000313" key="5">
    <source>
        <dbReference type="Proteomes" id="UP000070444"/>
    </source>
</evidence>
<reference evidence="4 5" key="1">
    <citation type="journal article" date="2015" name="Genome Biol. Evol.">
        <title>Phylogenomic analyses indicate that early fungi evolved digesting cell walls of algal ancestors of land plants.</title>
        <authorList>
            <person name="Chang Y."/>
            <person name="Wang S."/>
            <person name="Sekimoto S."/>
            <person name="Aerts A.L."/>
            <person name="Choi C."/>
            <person name="Clum A."/>
            <person name="LaButti K.M."/>
            <person name="Lindquist E.A."/>
            <person name="Yee Ngan C."/>
            <person name="Ohm R.A."/>
            <person name="Salamov A.A."/>
            <person name="Grigoriev I.V."/>
            <person name="Spatafora J.W."/>
            <person name="Berbee M.L."/>
        </authorList>
    </citation>
    <scope>NUCLEOTIDE SEQUENCE [LARGE SCALE GENOMIC DNA]</scope>
    <source>
        <strain evidence="4 5">NRRL 28638</strain>
    </source>
</reference>
<dbReference type="GO" id="GO:0005524">
    <property type="term" value="F:ATP binding"/>
    <property type="evidence" value="ECO:0007669"/>
    <property type="project" value="UniProtKB-KW"/>
</dbReference>
<gene>
    <name evidence="4" type="ORF">CONCODRAFT_11747</name>
</gene>
<name>A0A137NUS7_CONC2</name>
<dbReference type="AlphaFoldDB" id="A0A137NUS7"/>
<dbReference type="InterPro" id="IPR042099">
    <property type="entry name" value="ANL_N_sf"/>
</dbReference>
<evidence type="ECO:0000256" key="1">
    <source>
        <dbReference type="ARBA" id="ARBA00022741"/>
    </source>
</evidence>
<keyword evidence="5" id="KW-1185">Reference proteome</keyword>
<dbReference type="EMBL" id="KQ964728">
    <property type="protein sequence ID" value="KXN66421.1"/>
    <property type="molecule type" value="Genomic_DNA"/>
</dbReference>
<dbReference type="InterPro" id="IPR000873">
    <property type="entry name" value="AMP-dep_synth/lig_dom"/>
</dbReference>
<dbReference type="GO" id="GO:0016020">
    <property type="term" value="C:membrane"/>
    <property type="evidence" value="ECO:0007669"/>
    <property type="project" value="TreeGrafter"/>
</dbReference>
<evidence type="ECO:0000256" key="2">
    <source>
        <dbReference type="ARBA" id="ARBA00022840"/>
    </source>
</evidence>
<evidence type="ECO:0000313" key="4">
    <source>
        <dbReference type="EMBL" id="KXN66421.1"/>
    </source>
</evidence>
<dbReference type="Gene3D" id="3.40.50.12780">
    <property type="entry name" value="N-terminal domain of ligase-like"/>
    <property type="match status" value="1"/>
</dbReference>
<organism evidence="4 5">
    <name type="scientific">Conidiobolus coronatus (strain ATCC 28846 / CBS 209.66 / NRRL 28638)</name>
    <name type="common">Delacroixia coronata</name>
    <dbReference type="NCBI Taxonomy" id="796925"/>
    <lineage>
        <taxon>Eukaryota</taxon>
        <taxon>Fungi</taxon>
        <taxon>Fungi incertae sedis</taxon>
        <taxon>Zoopagomycota</taxon>
        <taxon>Entomophthoromycotina</taxon>
        <taxon>Entomophthoromycetes</taxon>
        <taxon>Entomophthorales</taxon>
        <taxon>Ancylistaceae</taxon>
        <taxon>Conidiobolus</taxon>
    </lineage>
</organism>
<dbReference type="SUPFAM" id="SSF56801">
    <property type="entry name" value="Acetyl-CoA synthetase-like"/>
    <property type="match status" value="1"/>
</dbReference>
<dbReference type="STRING" id="796925.A0A137NUS7"/>
<accession>A0A137NUS7</accession>
<evidence type="ECO:0000259" key="3">
    <source>
        <dbReference type="Pfam" id="PF00501"/>
    </source>
</evidence>
<protein>
    <submittedName>
        <fullName evidence="4">Acetyl-CoA synthetase-like protein</fullName>
    </submittedName>
</protein>
<sequence>MTSIIKSIINLNGKEDSLDGDDNVKPIGRVLSIPVEISKNSNSSDIYASALCQTRLRELPLNYPKTPLQIFLQSVHKFPNKPFLGKSSFDTPVQFTWQTYRELYNRVIKFGSQLPTLVRQYNLPKRNNQLVILGRPEPNWILVDLACQAYSWRTLTLFENFSFSVLQNLSTTINDCSVIVSDLKRVASILTVSDNLSNVKLIICMTQIDKYNKLHFAHLAEWAKQKGISLVSLQDLESRGKLTSNPNFKAFDPKEISTVGFTQGTTDLPKGVQFTGYQLAFSTYSTSLHFKNYYTESSVEYSHLSYANLNARIGLYHLMSIGGSVGYYSHREEGLGRMQIDCKQLAPTHLRTTTKTLEQIYTQITNIIQLDKVIHQQYKKLLEYTLNYRLNSQDNGTNQELKTYLVGKLFSALTLKFQFWFGYRLKYIFCIGAPVSPKVQQLLELLMNVTIIQGYTTTETCGIVLCTQFEDSKDCYGTTGGVIPGYEVKLVDVPDLGYFVNGEDGTSRGELWVRGTSVGTQYFNTKNSILNEVSFSNGWYKTGDIAEINPYKRANFFQLKDGLYVTPEKIEKEYQKSHLINQIYIPQSATLTGIIVPNYTEFTPWLQYTMSGDTQFNGDNIVDYLKDPEVLSKFLDKINSSMVSMKILKPYELLNKIVLVRDKFETLDGTVSPTFKLKRSGLFKHFSKLLEINKEHENPEPKL</sequence>
<dbReference type="PANTHER" id="PTHR43272">
    <property type="entry name" value="LONG-CHAIN-FATTY-ACID--COA LIGASE"/>
    <property type="match status" value="1"/>
</dbReference>